<gene>
    <name evidence="2" type="ORF">DPX16_3798</name>
</gene>
<feature type="region of interest" description="Disordered" evidence="1">
    <location>
        <begin position="76"/>
        <end position="102"/>
    </location>
</feature>
<sequence>MLHVECAATPMCYICQDDSIPLAQISLPAPDTAPHLADPDLVVQPSGSAEGFALQHEETVISMLEAIGKPMACCSEEELEEDKEEEKHEHNEEKHRDDKGVEEKESKVYKVLGRLTAQGKTYKVGKKDVPPNVLQQPRKAKTKVTIFSTLTEGEAEDIAKGFGMALAKHVPKEKLLSGIPQEDIPATLSLLDTAVSAEMASDPDQSPDANVWPSSSAQQVKAIRSGNVANVEPKRKNAP</sequence>
<dbReference type="AlphaFoldDB" id="A0A3N0XET2"/>
<comment type="caution">
    <text evidence="2">The sequence shown here is derived from an EMBL/GenBank/DDBJ whole genome shotgun (WGS) entry which is preliminary data.</text>
</comment>
<proteinExistence type="predicted"/>
<organism evidence="2 3">
    <name type="scientific">Anabarilius grahami</name>
    <name type="common">Kanglang fish</name>
    <name type="synonym">Barilius grahami</name>
    <dbReference type="NCBI Taxonomy" id="495550"/>
    <lineage>
        <taxon>Eukaryota</taxon>
        <taxon>Metazoa</taxon>
        <taxon>Chordata</taxon>
        <taxon>Craniata</taxon>
        <taxon>Vertebrata</taxon>
        <taxon>Euteleostomi</taxon>
        <taxon>Actinopterygii</taxon>
        <taxon>Neopterygii</taxon>
        <taxon>Teleostei</taxon>
        <taxon>Ostariophysi</taxon>
        <taxon>Cypriniformes</taxon>
        <taxon>Xenocyprididae</taxon>
        <taxon>Xenocypridinae</taxon>
        <taxon>Xenocypridinae incertae sedis</taxon>
        <taxon>Anabarilius</taxon>
    </lineage>
</organism>
<feature type="compositionally biased region" description="Polar residues" evidence="1">
    <location>
        <begin position="203"/>
        <end position="219"/>
    </location>
</feature>
<evidence type="ECO:0000313" key="2">
    <source>
        <dbReference type="EMBL" id="ROI15897.1"/>
    </source>
</evidence>
<reference evidence="2 3" key="1">
    <citation type="submission" date="2018-10" db="EMBL/GenBank/DDBJ databases">
        <title>Genome assembly for a Yunnan-Guizhou Plateau 3E fish, Anabarilius grahami (Regan), and its evolutionary and genetic applications.</title>
        <authorList>
            <person name="Jiang W."/>
        </authorList>
    </citation>
    <scope>NUCLEOTIDE SEQUENCE [LARGE SCALE GENOMIC DNA]</scope>
    <source>
        <strain evidence="2">AG-KIZ</strain>
        <tissue evidence="2">Muscle</tissue>
    </source>
</reference>
<protein>
    <submittedName>
        <fullName evidence="2">Uncharacterized protein</fullName>
    </submittedName>
</protein>
<dbReference type="OrthoDB" id="8958765at2759"/>
<dbReference type="Proteomes" id="UP000281406">
    <property type="component" value="Unassembled WGS sequence"/>
</dbReference>
<feature type="compositionally biased region" description="Basic and acidic residues" evidence="1">
    <location>
        <begin position="85"/>
        <end position="102"/>
    </location>
</feature>
<keyword evidence="3" id="KW-1185">Reference proteome</keyword>
<evidence type="ECO:0000256" key="1">
    <source>
        <dbReference type="SAM" id="MobiDB-lite"/>
    </source>
</evidence>
<name>A0A3N0XET2_ANAGA</name>
<accession>A0A3N0XET2</accession>
<dbReference type="EMBL" id="RJVU01077530">
    <property type="protein sequence ID" value="ROI15897.1"/>
    <property type="molecule type" value="Genomic_DNA"/>
</dbReference>
<evidence type="ECO:0000313" key="3">
    <source>
        <dbReference type="Proteomes" id="UP000281406"/>
    </source>
</evidence>
<feature type="region of interest" description="Disordered" evidence="1">
    <location>
        <begin position="198"/>
        <end position="239"/>
    </location>
</feature>